<proteinExistence type="predicted"/>
<evidence type="ECO:0000313" key="1">
    <source>
        <dbReference type="EMBL" id="CAD8290202.1"/>
    </source>
</evidence>
<protein>
    <submittedName>
        <fullName evidence="1">Uncharacterized protein</fullName>
    </submittedName>
</protein>
<sequence length="155" mass="17352">MSAVERAGYFDSMAAAGLTESILKEKKIQRAYFQKQEAAGLITARPPPPAPQTQTALERFGVPDHVRAMAADPEQSIALNTSKNLMTSVPGYIVRDGPHMASSTHRAYAYDEEEVEFMKQQGFLDKTHNRRRDEFVTYVEAFAKQQNLMNAAKKV</sequence>
<gene>
    <name evidence="1" type="ORF">CEUR00632_LOCUS10241</name>
</gene>
<accession>A0A7R9VAV6</accession>
<dbReference type="EMBL" id="HBEC01022288">
    <property type="protein sequence ID" value="CAD8290202.1"/>
    <property type="molecule type" value="Transcribed_RNA"/>
</dbReference>
<dbReference type="AlphaFoldDB" id="A0A7R9VAV6"/>
<reference evidence="1" key="1">
    <citation type="submission" date="2021-01" db="EMBL/GenBank/DDBJ databases">
        <authorList>
            <person name="Corre E."/>
            <person name="Pelletier E."/>
            <person name="Niang G."/>
            <person name="Scheremetjew M."/>
            <person name="Finn R."/>
            <person name="Kale V."/>
            <person name="Holt S."/>
            <person name="Cochrane G."/>
            <person name="Meng A."/>
            <person name="Brown T."/>
            <person name="Cohen L."/>
        </authorList>
    </citation>
    <scope>NUCLEOTIDE SEQUENCE</scope>
    <source>
        <strain evidence="1">CCMP219</strain>
    </source>
</reference>
<name>A0A7R9VAV6_9CHLO</name>
<organism evidence="1">
    <name type="scientific">Chlamydomonas euryale</name>
    <dbReference type="NCBI Taxonomy" id="1486919"/>
    <lineage>
        <taxon>Eukaryota</taxon>
        <taxon>Viridiplantae</taxon>
        <taxon>Chlorophyta</taxon>
        <taxon>core chlorophytes</taxon>
        <taxon>Chlorophyceae</taxon>
        <taxon>CS clade</taxon>
        <taxon>Chlamydomonadales</taxon>
        <taxon>Chlamydomonadaceae</taxon>
        <taxon>Chlamydomonas</taxon>
    </lineage>
</organism>